<protein>
    <submittedName>
        <fullName evidence="3">Dabb family protein</fullName>
    </submittedName>
</protein>
<dbReference type="PANTHER" id="PTHR33178">
    <property type="match status" value="1"/>
</dbReference>
<evidence type="ECO:0000256" key="1">
    <source>
        <dbReference type="ARBA" id="ARBA00011738"/>
    </source>
</evidence>
<dbReference type="InterPro" id="IPR013097">
    <property type="entry name" value="Dabb"/>
</dbReference>
<dbReference type="Pfam" id="PF07876">
    <property type="entry name" value="Dabb"/>
    <property type="match status" value="1"/>
</dbReference>
<dbReference type="SMART" id="SM00886">
    <property type="entry name" value="Dabb"/>
    <property type="match status" value="1"/>
</dbReference>
<organism evidence="3 4">
    <name type="scientific">Ferranicluibacter rubi</name>
    <dbReference type="NCBI Taxonomy" id="2715133"/>
    <lineage>
        <taxon>Bacteria</taxon>
        <taxon>Pseudomonadati</taxon>
        <taxon>Pseudomonadota</taxon>
        <taxon>Alphaproteobacteria</taxon>
        <taxon>Hyphomicrobiales</taxon>
        <taxon>Rhizobiaceae</taxon>
        <taxon>Ferranicluibacter</taxon>
    </lineage>
</organism>
<reference evidence="3" key="1">
    <citation type="submission" date="2020-03" db="EMBL/GenBank/DDBJ databases">
        <title>Ferranicluibacter endophyticum gen. nov., sp. nov., a new genus isolated from Rubus ulmifolius Schott. stem.</title>
        <authorList>
            <person name="Roca-Couso R."/>
            <person name="Flores-Felix J.D."/>
            <person name="Igual J.M."/>
            <person name="Rivas R."/>
        </authorList>
    </citation>
    <scope>NUCLEOTIDE SEQUENCE</scope>
    <source>
        <strain evidence="3">CRRU44</strain>
    </source>
</reference>
<gene>
    <name evidence="3" type="ORF">G8E10_19155</name>
</gene>
<comment type="caution">
    <text evidence="3">The sequence shown here is derived from an EMBL/GenBank/DDBJ whole genome shotgun (WGS) entry which is preliminary data.</text>
</comment>
<accession>A0AA44CE70</accession>
<sequence>MIRHIVLLKFKDSVSEADKQSIYQELKALKGHVDGIRAFHAGPNVSVETEMMRGFNDAFWFDFDSAAVRDAYLVDPHHQAAGARIVAHTKGGPDGVIVVDLEFSSAAGQARRA</sequence>
<dbReference type="RefSeq" id="WP_167130350.1">
    <property type="nucleotide sequence ID" value="NZ_JAANCM010000011.1"/>
</dbReference>
<keyword evidence="4" id="KW-1185">Reference proteome</keyword>
<dbReference type="SUPFAM" id="SSF54909">
    <property type="entry name" value="Dimeric alpha+beta barrel"/>
    <property type="match status" value="1"/>
</dbReference>
<dbReference type="EMBL" id="JAANCM010000011">
    <property type="protein sequence ID" value="NHT77822.1"/>
    <property type="molecule type" value="Genomic_DNA"/>
</dbReference>
<evidence type="ECO:0000259" key="2">
    <source>
        <dbReference type="PROSITE" id="PS51502"/>
    </source>
</evidence>
<name>A0AA44CE70_9HYPH</name>
<dbReference type="AlphaFoldDB" id="A0AA44CE70"/>
<dbReference type="Proteomes" id="UP001155840">
    <property type="component" value="Unassembled WGS sequence"/>
</dbReference>
<evidence type="ECO:0000313" key="3">
    <source>
        <dbReference type="EMBL" id="NHT77822.1"/>
    </source>
</evidence>
<dbReference type="PANTHER" id="PTHR33178:SF10">
    <property type="entry name" value="STRESS-RESPONSE A_B BARREL DOMAIN-CONTAINING PROTEIN"/>
    <property type="match status" value="1"/>
</dbReference>
<dbReference type="PROSITE" id="PS51502">
    <property type="entry name" value="S_R_A_B_BARREL"/>
    <property type="match status" value="1"/>
</dbReference>
<dbReference type="Gene3D" id="3.30.70.100">
    <property type="match status" value="1"/>
</dbReference>
<proteinExistence type="predicted"/>
<dbReference type="InterPro" id="IPR044662">
    <property type="entry name" value="HS1/DABB1-like"/>
</dbReference>
<comment type="subunit">
    <text evidence="1">Homodimer.</text>
</comment>
<dbReference type="InterPro" id="IPR011008">
    <property type="entry name" value="Dimeric_a/b-barrel"/>
</dbReference>
<evidence type="ECO:0000313" key="4">
    <source>
        <dbReference type="Proteomes" id="UP001155840"/>
    </source>
</evidence>
<feature type="domain" description="Stress-response A/B barrel" evidence="2">
    <location>
        <begin position="2"/>
        <end position="101"/>
    </location>
</feature>